<feature type="region of interest" description="Disordered" evidence="1">
    <location>
        <begin position="21"/>
        <end position="102"/>
    </location>
</feature>
<reference evidence="2 3" key="1">
    <citation type="submission" date="2024-01" db="EMBL/GenBank/DDBJ databases">
        <title>The genomes of 5 underutilized Papilionoideae crops provide insights into root nodulation and disease resistanc.</title>
        <authorList>
            <person name="Yuan L."/>
        </authorList>
    </citation>
    <scope>NUCLEOTIDE SEQUENCE [LARGE SCALE GENOMIC DNA]</scope>
    <source>
        <strain evidence="2">ZHUSHIDOU_FW_LH</strain>
        <tissue evidence="2">Leaf</tissue>
    </source>
</reference>
<feature type="compositionally biased region" description="Polar residues" evidence="1">
    <location>
        <begin position="31"/>
        <end position="51"/>
    </location>
</feature>
<dbReference type="Proteomes" id="UP001372338">
    <property type="component" value="Unassembled WGS sequence"/>
</dbReference>
<name>A0AAN9IPK5_CROPI</name>
<dbReference type="EMBL" id="JAYWIO010000002">
    <property type="protein sequence ID" value="KAK7283897.1"/>
    <property type="molecule type" value="Genomic_DNA"/>
</dbReference>
<keyword evidence="3" id="KW-1185">Reference proteome</keyword>
<comment type="caution">
    <text evidence="2">The sequence shown here is derived from an EMBL/GenBank/DDBJ whole genome shotgun (WGS) entry which is preliminary data.</text>
</comment>
<protein>
    <submittedName>
        <fullName evidence="2">Uncharacterized protein</fullName>
    </submittedName>
</protein>
<evidence type="ECO:0000256" key="1">
    <source>
        <dbReference type="SAM" id="MobiDB-lite"/>
    </source>
</evidence>
<evidence type="ECO:0000313" key="3">
    <source>
        <dbReference type="Proteomes" id="UP001372338"/>
    </source>
</evidence>
<feature type="region of interest" description="Disordered" evidence="1">
    <location>
        <begin position="167"/>
        <end position="187"/>
    </location>
</feature>
<evidence type="ECO:0000313" key="2">
    <source>
        <dbReference type="EMBL" id="KAK7283897.1"/>
    </source>
</evidence>
<organism evidence="2 3">
    <name type="scientific">Crotalaria pallida</name>
    <name type="common">Smooth rattlebox</name>
    <name type="synonym">Crotalaria striata</name>
    <dbReference type="NCBI Taxonomy" id="3830"/>
    <lineage>
        <taxon>Eukaryota</taxon>
        <taxon>Viridiplantae</taxon>
        <taxon>Streptophyta</taxon>
        <taxon>Embryophyta</taxon>
        <taxon>Tracheophyta</taxon>
        <taxon>Spermatophyta</taxon>
        <taxon>Magnoliopsida</taxon>
        <taxon>eudicotyledons</taxon>
        <taxon>Gunneridae</taxon>
        <taxon>Pentapetalae</taxon>
        <taxon>rosids</taxon>
        <taxon>fabids</taxon>
        <taxon>Fabales</taxon>
        <taxon>Fabaceae</taxon>
        <taxon>Papilionoideae</taxon>
        <taxon>50 kb inversion clade</taxon>
        <taxon>genistoids sensu lato</taxon>
        <taxon>core genistoids</taxon>
        <taxon>Crotalarieae</taxon>
        <taxon>Crotalaria</taxon>
    </lineage>
</organism>
<dbReference type="AlphaFoldDB" id="A0AAN9IPK5"/>
<sequence length="220" mass="24160">MKPSAGVIDYTKKFACVDRELKARRSKSQKNDTAPNTSTSVDVPAITSEQSIQDERVQPIESSTGVPAEIMEVEDGLERKNEKEEETTAITSPSSKSLPLKKRWTTQIQTDLKISAEKKGFDQFVTADKRIEGIDTDKFGSVSKEIKGLVAQKLQVLKPAAAILKKNHRSSSSRERVELNESSSSGTPKAMAIRDALHCKPCNRALGAGFKFCPYCGIEV</sequence>
<gene>
    <name evidence="2" type="ORF">RIF29_13646</name>
</gene>
<proteinExistence type="predicted"/>
<accession>A0AAN9IPK5</accession>